<gene>
    <name evidence="1" type="ORF">GCM10010842_18830</name>
</gene>
<dbReference type="PANTHER" id="PTHR34817">
    <property type="entry name" value="NUCLEOTIDYLTRANSFERASE"/>
    <property type="match status" value="1"/>
</dbReference>
<dbReference type="Proteomes" id="UP000645517">
    <property type="component" value="Unassembled WGS sequence"/>
</dbReference>
<sequence length="294" mass="32459">MQGMTRDLLPGTRVALHVPLPGVAQGTWGVVTGGAGSVYDVSFAGVVRAVNRVHLKVARADAEAIPADHGDLRPFVQYACVMGSRAFGLGTDASDTDVRGFYLPPARLHWSLGGVPEQLEFESPGREEVYWEAGKFVRLALRANPNVLEVLASPLPLTVTPVAAALLDIRHAFLSRLIVTTYGEYVRAQLRRLENERRTHGEVRLKHLVHLLRLLISGAHALRTGEVLVDVTPHRETLLAIKRGETTWAEADAWRQALQADFEHAAVHTRLPERPDVARVEAWLLDARRAALDW</sequence>
<organism evidence="1 2">
    <name type="scientific">Deinococcus daejeonensis</name>
    <dbReference type="NCBI Taxonomy" id="1007098"/>
    <lineage>
        <taxon>Bacteria</taxon>
        <taxon>Thermotogati</taxon>
        <taxon>Deinococcota</taxon>
        <taxon>Deinococci</taxon>
        <taxon>Deinococcales</taxon>
        <taxon>Deinococcaceae</taxon>
        <taxon>Deinococcus</taxon>
    </lineage>
</organism>
<evidence type="ECO:0008006" key="3">
    <source>
        <dbReference type="Google" id="ProtNLM"/>
    </source>
</evidence>
<proteinExistence type="predicted"/>
<protein>
    <recommendedName>
        <fullName evidence="3">Nucleotidyltransferase</fullName>
    </recommendedName>
</protein>
<accession>A0ABQ2J481</accession>
<keyword evidence="2" id="KW-1185">Reference proteome</keyword>
<dbReference type="EMBL" id="BMOR01000006">
    <property type="protein sequence ID" value="GGN37206.1"/>
    <property type="molecule type" value="Genomic_DNA"/>
</dbReference>
<dbReference type="PANTHER" id="PTHR34817:SF2">
    <property type="entry name" value="NUCLEOTIDYLTRANSFERASE"/>
    <property type="match status" value="1"/>
</dbReference>
<evidence type="ECO:0000313" key="2">
    <source>
        <dbReference type="Proteomes" id="UP000645517"/>
    </source>
</evidence>
<reference evidence="2" key="1">
    <citation type="journal article" date="2019" name="Int. J. Syst. Evol. Microbiol.">
        <title>The Global Catalogue of Microorganisms (GCM) 10K type strain sequencing project: providing services to taxonomists for standard genome sequencing and annotation.</title>
        <authorList>
            <consortium name="The Broad Institute Genomics Platform"/>
            <consortium name="The Broad Institute Genome Sequencing Center for Infectious Disease"/>
            <person name="Wu L."/>
            <person name="Ma J."/>
        </authorList>
    </citation>
    <scope>NUCLEOTIDE SEQUENCE [LARGE SCALE GENOMIC DNA]</scope>
    <source>
        <strain evidence="2">JCM 16918</strain>
    </source>
</reference>
<name>A0ABQ2J481_9DEIO</name>
<evidence type="ECO:0000313" key="1">
    <source>
        <dbReference type="EMBL" id="GGN37206.1"/>
    </source>
</evidence>
<comment type="caution">
    <text evidence="1">The sequence shown here is derived from an EMBL/GenBank/DDBJ whole genome shotgun (WGS) entry which is preliminary data.</text>
</comment>
<dbReference type="InterPro" id="IPR018775">
    <property type="entry name" value="RlaP"/>
</dbReference>
<dbReference type="Pfam" id="PF10127">
    <property type="entry name" value="RlaP"/>
    <property type="match status" value="1"/>
</dbReference>